<evidence type="ECO:0000313" key="1">
    <source>
        <dbReference type="EMBL" id="GAA3240313.1"/>
    </source>
</evidence>
<evidence type="ECO:0000313" key="2">
    <source>
        <dbReference type="Proteomes" id="UP001501237"/>
    </source>
</evidence>
<comment type="caution">
    <text evidence="1">The sequence shown here is derived from an EMBL/GenBank/DDBJ whole genome shotgun (WGS) entry which is preliminary data.</text>
</comment>
<proteinExistence type="predicted"/>
<dbReference type="EMBL" id="BAAAUV010000041">
    <property type="protein sequence ID" value="GAA3240313.1"/>
    <property type="molecule type" value="Genomic_DNA"/>
</dbReference>
<sequence length="157" mass="17510">MDVVAQWVRTSWTKRSRGGGGAALRNAVPEAFGLPEGAAGPCVHEVTMDEHDGFAPRSTLRDGPPPRVDLREEDGLLRVTLTPDPWGHPVRRRRPPALRLPPGEWVRWRINHRSAPGCCGDEWTYHQEVLNLAYGRADAGPFLGVPARQVDERVHLF</sequence>
<protein>
    <submittedName>
        <fullName evidence="1">Uncharacterized protein</fullName>
    </submittedName>
</protein>
<organism evidence="1 2">
    <name type="scientific">Actinocorallia longicatena</name>
    <dbReference type="NCBI Taxonomy" id="111803"/>
    <lineage>
        <taxon>Bacteria</taxon>
        <taxon>Bacillati</taxon>
        <taxon>Actinomycetota</taxon>
        <taxon>Actinomycetes</taxon>
        <taxon>Streptosporangiales</taxon>
        <taxon>Thermomonosporaceae</taxon>
        <taxon>Actinocorallia</taxon>
    </lineage>
</organism>
<gene>
    <name evidence="1" type="ORF">GCM10010468_76910</name>
</gene>
<reference evidence="2" key="1">
    <citation type="journal article" date="2019" name="Int. J. Syst. Evol. Microbiol.">
        <title>The Global Catalogue of Microorganisms (GCM) 10K type strain sequencing project: providing services to taxonomists for standard genome sequencing and annotation.</title>
        <authorList>
            <consortium name="The Broad Institute Genomics Platform"/>
            <consortium name="The Broad Institute Genome Sequencing Center for Infectious Disease"/>
            <person name="Wu L."/>
            <person name="Ma J."/>
        </authorList>
    </citation>
    <scope>NUCLEOTIDE SEQUENCE [LARGE SCALE GENOMIC DNA]</scope>
    <source>
        <strain evidence="2">JCM 9377</strain>
    </source>
</reference>
<dbReference type="RefSeq" id="WP_344838889.1">
    <property type="nucleotide sequence ID" value="NZ_BAAAUV010000041.1"/>
</dbReference>
<keyword evidence="2" id="KW-1185">Reference proteome</keyword>
<dbReference type="Proteomes" id="UP001501237">
    <property type="component" value="Unassembled WGS sequence"/>
</dbReference>
<accession>A0ABP6QPN5</accession>
<name>A0ABP6QPN5_9ACTN</name>